<evidence type="ECO:0000256" key="4">
    <source>
        <dbReference type="ARBA" id="ARBA00023125"/>
    </source>
</evidence>
<evidence type="ECO:0000256" key="7">
    <source>
        <dbReference type="PROSITE-ProRule" id="PRU01091"/>
    </source>
</evidence>
<dbReference type="PROSITE" id="PS51755">
    <property type="entry name" value="OMPR_PHOB"/>
    <property type="match status" value="1"/>
</dbReference>
<sequence>MIANPLAILRVRLFDMNAQILIVDDDVELVEVLTALLERAGMGVSVLRDASLLAEKIEQTSPDLVVLDQIRFGAEGLDALSRLRAAGNEVPVILTARPTDVDRIIGLEMGADDCLGKPFNPRELLARVRAVLRRCNTGLPAAAREAERAVVFGPFTLDLRLRTLEMDSGAFFLSAAEFALLKVFVENPMRTLTRVRLLELLYGTEDERTDRGVDVQVWRLRRILEADPSAPRFIQTVRSHGYVFVPDGARHSPARKSMARVSNRRASLAAAQRDSA</sequence>
<dbReference type="Proteomes" id="UP000248918">
    <property type="component" value="Unassembled WGS sequence"/>
</dbReference>
<evidence type="ECO:0000256" key="6">
    <source>
        <dbReference type="PROSITE-ProRule" id="PRU00169"/>
    </source>
</evidence>
<dbReference type="InterPro" id="IPR011006">
    <property type="entry name" value="CheY-like_superfamily"/>
</dbReference>
<name>A0A329BWD1_9BURK</name>
<dbReference type="PROSITE" id="PS50110">
    <property type="entry name" value="RESPONSE_REGULATORY"/>
    <property type="match status" value="1"/>
</dbReference>
<dbReference type="Pfam" id="PF00486">
    <property type="entry name" value="Trans_reg_C"/>
    <property type="match status" value="1"/>
</dbReference>
<evidence type="ECO:0000256" key="3">
    <source>
        <dbReference type="ARBA" id="ARBA00023015"/>
    </source>
</evidence>
<keyword evidence="4 7" id="KW-0238">DNA-binding</keyword>
<protein>
    <submittedName>
        <fullName evidence="10">Two-component system phosphate regulon response regulator OmpR</fullName>
    </submittedName>
</protein>
<comment type="caution">
    <text evidence="10">The sequence shown here is derived from an EMBL/GenBank/DDBJ whole genome shotgun (WGS) entry which is preliminary data.</text>
</comment>
<dbReference type="InterPro" id="IPR036388">
    <property type="entry name" value="WH-like_DNA-bd_sf"/>
</dbReference>
<evidence type="ECO:0000256" key="1">
    <source>
        <dbReference type="ARBA" id="ARBA00022553"/>
    </source>
</evidence>
<dbReference type="GO" id="GO:0006355">
    <property type="term" value="P:regulation of DNA-templated transcription"/>
    <property type="evidence" value="ECO:0007669"/>
    <property type="project" value="InterPro"/>
</dbReference>
<dbReference type="SMART" id="SM00862">
    <property type="entry name" value="Trans_reg_C"/>
    <property type="match status" value="1"/>
</dbReference>
<dbReference type="PANTHER" id="PTHR48111">
    <property type="entry name" value="REGULATOR OF RPOS"/>
    <property type="match status" value="1"/>
</dbReference>
<dbReference type="GO" id="GO:0000156">
    <property type="term" value="F:phosphorelay response regulator activity"/>
    <property type="evidence" value="ECO:0007669"/>
    <property type="project" value="TreeGrafter"/>
</dbReference>
<dbReference type="SUPFAM" id="SSF46894">
    <property type="entry name" value="C-terminal effector domain of the bipartite response regulators"/>
    <property type="match status" value="1"/>
</dbReference>
<evidence type="ECO:0000259" key="9">
    <source>
        <dbReference type="PROSITE" id="PS51755"/>
    </source>
</evidence>
<feature type="domain" description="Response regulatory" evidence="8">
    <location>
        <begin position="19"/>
        <end position="132"/>
    </location>
</feature>
<dbReference type="CDD" id="cd00383">
    <property type="entry name" value="trans_reg_C"/>
    <property type="match status" value="1"/>
</dbReference>
<dbReference type="Gene3D" id="6.10.250.690">
    <property type="match status" value="1"/>
</dbReference>
<dbReference type="GO" id="GO:0005829">
    <property type="term" value="C:cytosol"/>
    <property type="evidence" value="ECO:0007669"/>
    <property type="project" value="TreeGrafter"/>
</dbReference>
<feature type="DNA-binding region" description="OmpR/PhoB-type" evidence="7">
    <location>
        <begin position="147"/>
        <end position="246"/>
    </location>
</feature>
<dbReference type="SUPFAM" id="SSF52172">
    <property type="entry name" value="CheY-like"/>
    <property type="match status" value="1"/>
</dbReference>
<dbReference type="InterPro" id="IPR016032">
    <property type="entry name" value="Sig_transdc_resp-reg_C-effctor"/>
</dbReference>
<dbReference type="Pfam" id="PF00072">
    <property type="entry name" value="Response_reg"/>
    <property type="match status" value="1"/>
</dbReference>
<feature type="modified residue" description="4-aspartylphosphate" evidence="6">
    <location>
        <position position="68"/>
    </location>
</feature>
<dbReference type="InterPro" id="IPR039420">
    <property type="entry name" value="WalR-like"/>
</dbReference>
<dbReference type="AlphaFoldDB" id="A0A329BWD1"/>
<evidence type="ECO:0000259" key="8">
    <source>
        <dbReference type="PROSITE" id="PS50110"/>
    </source>
</evidence>
<reference evidence="10 11" key="1">
    <citation type="submission" date="2018-06" db="EMBL/GenBank/DDBJ databases">
        <title>Genomic Encyclopedia of Type Strains, Phase III (KMG-III): the genomes of soil and plant-associated and newly described type strains.</title>
        <authorList>
            <person name="Whitman W."/>
        </authorList>
    </citation>
    <scope>NUCLEOTIDE SEQUENCE [LARGE SCALE GENOMIC DNA]</scope>
    <source>
        <strain evidence="10 11">LMG 23644</strain>
    </source>
</reference>
<dbReference type="GO" id="GO:0000976">
    <property type="term" value="F:transcription cis-regulatory region binding"/>
    <property type="evidence" value="ECO:0007669"/>
    <property type="project" value="TreeGrafter"/>
</dbReference>
<feature type="domain" description="OmpR/PhoB-type" evidence="9">
    <location>
        <begin position="147"/>
        <end position="246"/>
    </location>
</feature>
<dbReference type="Gene3D" id="3.40.50.2300">
    <property type="match status" value="1"/>
</dbReference>
<evidence type="ECO:0000313" key="11">
    <source>
        <dbReference type="Proteomes" id="UP000248918"/>
    </source>
</evidence>
<dbReference type="Gene3D" id="1.10.10.10">
    <property type="entry name" value="Winged helix-like DNA-binding domain superfamily/Winged helix DNA-binding domain"/>
    <property type="match status" value="1"/>
</dbReference>
<keyword evidence="3" id="KW-0805">Transcription regulation</keyword>
<gene>
    <name evidence="10" type="ORF">BX591_114109</name>
</gene>
<evidence type="ECO:0000256" key="2">
    <source>
        <dbReference type="ARBA" id="ARBA00023012"/>
    </source>
</evidence>
<keyword evidence="5" id="KW-0804">Transcription</keyword>
<accession>A0A329BWD1</accession>
<dbReference type="EMBL" id="QLTK01000014">
    <property type="protein sequence ID" value="RAS26449.1"/>
    <property type="molecule type" value="Genomic_DNA"/>
</dbReference>
<evidence type="ECO:0000313" key="10">
    <source>
        <dbReference type="EMBL" id="RAS26449.1"/>
    </source>
</evidence>
<evidence type="ECO:0000256" key="5">
    <source>
        <dbReference type="ARBA" id="ARBA00023163"/>
    </source>
</evidence>
<dbReference type="GO" id="GO:0032993">
    <property type="term" value="C:protein-DNA complex"/>
    <property type="evidence" value="ECO:0007669"/>
    <property type="project" value="TreeGrafter"/>
</dbReference>
<keyword evidence="2" id="KW-0902">Two-component regulatory system</keyword>
<dbReference type="PANTHER" id="PTHR48111:SF4">
    <property type="entry name" value="DNA-BINDING DUAL TRANSCRIPTIONAL REGULATOR OMPR"/>
    <property type="match status" value="1"/>
</dbReference>
<organism evidence="10 11">
    <name type="scientific">Paraburkholderia bryophila</name>
    <dbReference type="NCBI Taxonomy" id="420952"/>
    <lineage>
        <taxon>Bacteria</taxon>
        <taxon>Pseudomonadati</taxon>
        <taxon>Pseudomonadota</taxon>
        <taxon>Betaproteobacteria</taxon>
        <taxon>Burkholderiales</taxon>
        <taxon>Burkholderiaceae</taxon>
        <taxon>Paraburkholderia</taxon>
    </lineage>
</organism>
<dbReference type="InterPro" id="IPR001867">
    <property type="entry name" value="OmpR/PhoB-type_DNA-bd"/>
</dbReference>
<proteinExistence type="predicted"/>
<keyword evidence="1 6" id="KW-0597">Phosphoprotein</keyword>
<dbReference type="SMART" id="SM00448">
    <property type="entry name" value="REC"/>
    <property type="match status" value="1"/>
</dbReference>
<dbReference type="InterPro" id="IPR001789">
    <property type="entry name" value="Sig_transdc_resp-reg_receiver"/>
</dbReference>